<reference evidence="1 2" key="1">
    <citation type="submission" date="2018-11" db="EMBL/GenBank/DDBJ databases">
        <title>Genome sequences of Brenneria nigrifluens and Brenneria rubrifaciens.</title>
        <authorList>
            <person name="Poret-Peterson A.T."/>
            <person name="McClean A.E."/>
            <person name="Kluepfel D.A."/>
        </authorList>
    </citation>
    <scope>NUCLEOTIDE SEQUENCE [LARGE SCALE GENOMIC DNA]</scope>
    <source>
        <strain evidence="1 2">6D370</strain>
    </source>
</reference>
<organism evidence="1 2">
    <name type="scientific">Brenneria rubrifaciens</name>
    <dbReference type="NCBI Taxonomy" id="55213"/>
    <lineage>
        <taxon>Bacteria</taxon>
        <taxon>Pseudomonadati</taxon>
        <taxon>Pseudomonadota</taxon>
        <taxon>Gammaproteobacteria</taxon>
        <taxon>Enterobacterales</taxon>
        <taxon>Pectobacteriaceae</taxon>
        <taxon>Brenneria</taxon>
    </lineage>
</organism>
<evidence type="ECO:0000313" key="2">
    <source>
        <dbReference type="Proteomes" id="UP000299580"/>
    </source>
</evidence>
<protein>
    <submittedName>
        <fullName evidence="1">Oxalurate catabolism protein HpxX</fullName>
    </submittedName>
</protein>
<dbReference type="AlphaFoldDB" id="A0A4P8QWN7"/>
<name>A0A4P8QWN7_9GAMM</name>
<dbReference type="NCBIfam" id="NF033624">
    <property type="entry name" value="HpxX"/>
    <property type="match status" value="1"/>
</dbReference>
<dbReference type="Proteomes" id="UP000299580">
    <property type="component" value="Chromosome"/>
</dbReference>
<dbReference type="RefSeq" id="WP_137712860.1">
    <property type="nucleotide sequence ID" value="NZ_CP034035.1"/>
</dbReference>
<keyword evidence="2" id="KW-1185">Reference proteome</keyword>
<evidence type="ECO:0000313" key="1">
    <source>
        <dbReference type="EMBL" id="QCR07794.1"/>
    </source>
</evidence>
<dbReference type="Pfam" id="PF13318">
    <property type="entry name" value="AtzG-like"/>
    <property type="match status" value="1"/>
</dbReference>
<dbReference type="OrthoDB" id="6907228at2"/>
<dbReference type="KEGG" id="brb:EH207_04180"/>
<dbReference type="InterPro" id="IPR025148">
    <property type="entry name" value="AtzG-like"/>
</dbReference>
<dbReference type="EMBL" id="CP034035">
    <property type="protein sequence ID" value="QCR07794.1"/>
    <property type="molecule type" value="Genomic_DNA"/>
</dbReference>
<sequence length="65" mass="7578">MLTKPTDNHALAAYLQQMETLLALQLDHEHRQELLVQFSRIQVMAQPLMDFPLDDRQEIAGVYQL</sequence>
<accession>A0A4P8QWN7</accession>
<gene>
    <name evidence="1" type="primary">hpxX</name>
    <name evidence="1" type="ORF">EH207_04180</name>
</gene>
<proteinExistence type="predicted"/>